<dbReference type="InterPro" id="IPR036412">
    <property type="entry name" value="HAD-like_sf"/>
</dbReference>
<dbReference type="Proteomes" id="UP000629025">
    <property type="component" value="Unassembled WGS sequence"/>
</dbReference>
<reference evidence="3" key="1">
    <citation type="journal article" date="2019" name="Int. J. Syst. Evol. Microbiol.">
        <title>The Global Catalogue of Microorganisms (GCM) 10K type strain sequencing project: providing services to taxonomists for standard genome sequencing and annotation.</title>
        <authorList>
            <consortium name="The Broad Institute Genomics Platform"/>
            <consortium name="The Broad Institute Genome Sequencing Center for Infectious Disease"/>
            <person name="Wu L."/>
            <person name="Ma J."/>
        </authorList>
    </citation>
    <scope>NUCLEOTIDE SEQUENCE [LARGE SCALE GENOMIC DNA]</scope>
    <source>
        <strain evidence="3">CGMCC 1.15341</strain>
    </source>
</reference>
<dbReference type="PRINTS" id="PR00413">
    <property type="entry name" value="HADHALOGNASE"/>
</dbReference>
<evidence type="ECO:0000313" key="3">
    <source>
        <dbReference type="Proteomes" id="UP000629025"/>
    </source>
</evidence>
<comment type="caution">
    <text evidence="2">The sequence shown here is derived from an EMBL/GenBank/DDBJ whole genome shotgun (WGS) entry which is preliminary data.</text>
</comment>
<dbReference type="SUPFAM" id="SSF56784">
    <property type="entry name" value="HAD-like"/>
    <property type="match status" value="1"/>
</dbReference>
<sequence length="244" mass="27437">MLKCVTFDLDDTLWAVNPVIRQANLTLWQWLEQNAGTFTQLHQPADLVEGSRMRAELLAEYPEIGHSMTLVRLRLLERGLRNAGFDEQRAEALAAQAFDVFMQARHQVELFEHAMSMLKQLRAEGYLIGALSNGNADVSLTGLAELFDFQFNADGVGTAKPHPLMFERALEHTALRPEQVVHIGDHPVNDIQAARELGFWTIWVNLPGQHWPEPARADETVTCLSQIAEAVARLKQKAVHRATL</sequence>
<dbReference type="NCBIfam" id="TIGR01509">
    <property type="entry name" value="HAD-SF-IA-v3"/>
    <property type="match status" value="1"/>
</dbReference>
<keyword evidence="3" id="KW-1185">Reference proteome</keyword>
<accession>A0ABQ1KFF9</accession>
<dbReference type="RefSeq" id="WP_188748729.1">
    <property type="nucleotide sequence ID" value="NZ_BMIJ01000005.1"/>
</dbReference>
<evidence type="ECO:0000256" key="1">
    <source>
        <dbReference type="ARBA" id="ARBA00022801"/>
    </source>
</evidence>
<organism evidence="2 3">
    <name type="scientific">Marinobacterium zhoushanense</name>
    <dbReference type="NCBI Taxonomy" id="1679163"/>
    <lineage>
        <taxon>Bacteria</taxon>
        <taxon>Pseudomonadati</taxon>
        <taxon>Pseudomonadota</taxon>
        <taxon>Gammaproteobacteria</taxon>
        <taxon>Oceanospirillales</taxon>
        <taxon>Oceanospirillaceae</taxon>
        <taxon>Marinobacterium</taxon>
    </lineage>
</organism>
<dbReference type="InterPro" id="IPR006439">
    <property type="entry name" value="HAD-SF_hydro_IA"/>
</dbReference>
<protein>
    <submittedName>
        <fullName evidence="2">Haloacid dehalogenase</fullName>
    </submittedName>
</protein>
<dbReference type="Gene3D" id="1.20.120.1600">
    <property type="match status" value="1"/>
</dbReference>
<keyword evidence="1" id="KW-0378">Hydrolase</keyword>
<dbReference type="Gene3D" id="3.40.50.1000">
    <property type="entry name" value="HAD superfamily/HAD-like"/>
    <property type="match status" value="1"/>
</dbReference>
<dbReference type="PANTHER" id="PTHR43316:SF8">
    <property type="entry name" value="HAD FAMILY HYDROLASE"/>
    <property type="match status" value="1"/>
</dbReference>
<name>A0ABQ1KFF9_9GAMM</name>
<dbReference type="SFLD" id="SFLDG01129">
    <property type="entry name" value="C1.5:_HAD__Beta-PGM__Phosphata"/>
    <property type="match status" value="1"/>
</dbReference>
<gene>
    <name evidence="2" type="ORF">GCM10011352_24530</name>
</gene>
<dbReference type="EMBL" id="BMIJ01000005">
    <property type="protein sequence ID" value="GGB97494.1"/>
    <property type="molecule type" value="Genomic_DNA"/>
</dbReference>
<proteinExistence type="predicted"/>
<dbReference type="NCBIfam" id="TIGR01549">
    <property type="entry name" value="HAD-SF-IA-v1"/>
    <property type="match status" value="1"/>
</dbReference>
<dbReference type="PANTHER" id="PTHR43316">
    <property type="entry name" value="HYDROLASE, HALOACID DELAHOGENASE-RELATED"/>
    <property type="match status" value="1"/>
</dbReference>
<dbReference type="InterPro" id="IPR051540">
    <property type="entry name" value="S-2-haloacid_dehalogenase"/>
</dbReference>
<evidence type="ECO:0000313" key="2">
    <source>
        <dbReference type="EMBL" id="GGB97494.1"/>
    </source>
</evidence>
<dbReference type="SFLD" id="SFLDS00003">
    <property type="entry name" value="Haloacid_Dehalogenase"/>
    <property type="match status" value="1"/>
</dbReference>
<dbReference type="Pfam" id="PF00702">
    <property type="entry name" value="Hydrolase"/>
    <property type="match status" value="1"/>
</dbReference>
<dbReference type="InterPro" id="IPR023214">
    <property type="entry name" value="HAD_sf"/>
</dbReference>